<organism evidence="2 3">
    <name type="scientific">Corallococcus exiguus</name>
    <dbReference type="NCBI Taxonomy" id="83462"/>
    <lineage>
        <taxon>Bacteria</taxon>
        <taxon>Pseudomonadati</taxon>
        <taxon>Myxococcota</taxon>
        <taxon>Myxococcia</taxon>
        <taxon>Myxococcales</taxon>
        <taxon>Cystobacterineae</taxon>
        <taxon>Myxococcaceae</taxon>
        <taxon>Corallococcus</taxon>
    </lineage>
</organism>
<comment type="caution">
    <text evidence="2">The sequence shown here is derived from an EMBL/GenBank/DDBJ whole genome shotgun (WGS) entry which is preliminary data.</text>
</comment>
<keyword evidence="3" id="KW-1185">Reference proteome</keyword>
<name>A0A7X5BW56_9BACT</name>
<dbReference type="AlphaFoldDB" id="A0A7X5BW56"/>
<evidence type="ECO:0000313" key="2">
    <source>
        <dbReference type="EMBL" id="NBC42977.1"/>
    </source>
</evidence>
<feature type="compositionally biased region" description="Low complexity" evidence="1">
    <location>
        <begin position="50"/>
        <end position="76"/>
    </location>
</feature>
<feature type="region of interest" description="Disordered" evidence="1">
    <location>
        <begin position="1"/>
        <end position="25"/>
    </location>
</feature>
<dbReference type="EMBL" id="JAAAPK010000006">
    <property type="protein sequence ID" value="NBC42977.1"/>
    <property type="molecule type" value="Genomic_DNA"/>
</dbReference>
<proteinExistence type="predicted"/>
<feature type="compositionally biased region" description="Polar residues" evidence="1">
    <location>
        <begin position="15"/>
        <end position="25"/>
    </location>
</feature>
<sequence length="171" mass="17753">MGSTPINGSAPRVGISTTSAAPATGSQALVKQENLLRSMTDSLAKGLQALQAKSAPAAGAAGQTQSAGQSQKSAQGDKPTAEQAIQGLAEKYKDYVGSLGEKAGTRALDKAQKTVADFIAKNPNASAEEINKEAEKAFNKETSSEYIFKSVIEKSMSDTMAKVQERIDEAG</sequence>
<evidence type="ECO:0000256" key="1">
    <source>
        <dbReference type="SAM" id="MobiDB-lite"/>
    </source>
</evidence>
<reference evidence="2 3" key="1">
    <citation type="submission" date="2020-01" db="EMBL/GenBank/DDBJ databases">
        <title>The draft genome sequence of Corallococcus exiguus DSM 14696.</title>
        <authorList>
            <person name="Zhang X."/>
            <person name="Zhu H."/>
        </authorList>
    </citation>
    <scope>NUCLEOTIDE SEQUENCE [LARGE SCALE GENOMIC DNA]</scope>
    <source>
        <strain evidence="2 3">DSM 14696</strain>
    </source>
</reference>
<gene>
    <name evidence="2" type="ORF">GTZ93_24550</name>
</gene>
<feature type="region of interest" description="Disordered" evidence="1">
    <location>
        <begin position="50"/>
        <end position="85"/>
    </location>
</feature>
<dbReference type="RefSeq" id="WP_120580925.1">
    <property type="nucleotide sequence ID" value="NZ_CBCSLE010000160.1"/>
</dbReference>
<dbReference type="Proteomes" id="UP000537825">
    <property type="component" value="Unassembled WGS sequence"/>
</dbReference>
<evidence type="ECO:0000313" key="3">
    <source>
        <dbReference type="Proteomes" id="UP000537825"/>
    </source>
</evidence>
<protein>
    <submittedName>
        <fullName evidence="2">Uncharacterized protein</fullName>
    </submittedName>
</protein>
<accession>A0A7X5BW56</accession>